<protein>
    <recommendedName>
        <fullName evidence="3">SKP1-like protein</fullName>
    </recommendedName>
</protein>
<dbReference type="PANTHER" id="PTHR11165">
    <property type="entry name" value="SKP1"/>
    <property type="match status" value="1"/>
</dbReference>
<feature type="domain" description="SKP1 component dimerisation" evidence="4">
    <location>
        <begin position="117"/>
        <end position="164"/>
    </location>
</feature>
<dbReference type="SMART" id="SM00512">
    <property type="entry name" value="Skp1"/>
    <property type="match status" value="1"/>
</dbReference>
<keyword evidence="7" id="KW-1185">Reference proteome</keyword>
<dbReference type="SUPFAM" id="SSF81382">
    <property type="entry name" value="Skp1 dimerisation domain-like"/>
    <property type="match status" value="1"/>
</dbReference>
<dbReference type="InterPro" id="IPR036296">
    <property type="entry name" value="SKP1-like_dim_sf"/>
</dbReference>
<comment type="caution">
    <text evidence="6">The sequence shown here is derived from an EMBL/GenBank/DDBJ whole genome shotgun (WGS) entry which is preliminary data.</text>
</comment>
<organism evidence="6 7">
    <name type="scientific">Coccomyxa subellipsoidea</name>
    <dbReference type="NCBI Taxonomy" id="248742"/>
    <lineage>
        <taxon>Eukaryota</taxon>
        <taxon>Viridiplantae</taxon>
        <taxon>Chlorophyta</taxon>
        <taxon>core chlorophytes</taxon>
        <taxon>Trebouxiophyceae</taxon>
        <taxon>Trebouxiophyceae incertae sedis</taxon>
        <taxon>Coccomyxaceae</taxon>
        <taxon>Coccomyxa</taxon>
    </lineage>
</organism>
<dbReference type="Gene3D" id="3.30.710.10">
    <property type="entry name" value="Potassium Channel Kv1.1, Chain A"/>
    <property type="match status" value="1"/>
</dbReference>
<gene>
    <name evidence="6" type="ORF">WJX75_004619</name>
</gene>
<dbReference type="EMBL" id="JALJOT010000010">
    <property type="protein sequence ID" value="KAK9906590.1"/>
    <property type="molecule type" value="Genomic_DNA"/>
</dbReference>
<evidence type="ECO:0000256" key="1">
    <source>
        <dbReference type="ARBA" id="ARBA00009993"/>
    </source>
</evidence>
<name>A0ABR2YJC2_9CHLO</name>
<reference evidence="6 7" key="1">
    <citation type="journal article" date="2024" name="Nat. Commun.">
        <title>Phylogenomics reveals the evolutionary origins of lichenization in chlorophyte algae.</title>
        <authorList>
            <person name="Puginier C."/>
            <person name="Libourel C."/>
            <person name="Otte J."/>
            <person name="Skaloud P."/>
            <person name="Haon M."/>
            <person name="Grisel S."/>
            <person name="Petersen M."/>
            <person name="Berrin J.G."/>
            <person name="Delaux P.M."/>
            <person name="Dal Grande F."/>
            <person name="Keller J."/>
        </authorList>
    </citation>
    <scope>NUCLEOTIDE SEQUENCE [LARGE SCALE GENOMIC DNA]</scope>
    <source>
        <strain evidence="6 7">SAG 216-7</strain>
    </source>
</reference>
<evidence type="ECO:0000259" key="4">
    <source>
        <dbReference type="Pfam" id="PF01466"/>
    </source>
</evidence>
<comment type="subunit">
    <text evidence="3">Part of a SCF (SKP1-cullin-F-box) protein ligase complex.</text>
</comment>
<dbReference type="Proteomes" id="UP001491310">
    <property type="component" value="Unassembled WGS sequence"/>
</dbReference>
<dbReference type="InterPro" id="IPR016073">
    <property type="entry name" value="Skp1_comp_POZ"/>
</dbReference>
<sequence>MCSVILRSSDGADHVVSQEAASLSKTVQSLLEELEAAKDGEESILIVPLPNVCDCTLRKVLQYCIQHTMSAQQVTEGPTPSDELKKREMEAWDRDYIMVSTDELYHLVMAAHYLNVPGLLELCCEGIANLIRGKSPEHVRQCFGLVKDFEAPEEESIRCTNLWALVDEKEQAKK</sequence>
<comment type="function">
    <text evidence="3">Involved in ubiquitination and subsequent proteasomal degradation of target proteins. Together with CUL1, RBX1 and a F-box protein, it forms a SCF E3 ubiquitin ligase complex. The functional specificity of this complex depends on the type of F-box protein. In the SCF complex, it serves as an adapter that links the F-box protein to CUL1.</text>
</comment>
<proteinExistence type="inferred from homology"/>
<dbReference type="InterPro" id="IPR016072">
    <property type="entry name" value="Skp1_comp_dimer"/>
</dbReference>
<evidence type="ECO:0000313" key="6">
    <source>
        <dbReference type="EMBL" id="KAK9906590.1"/>
    </source>
</evidence>
<dbReference type="Pfam" id="PF01466">
    <property type="entry name" value="Skp1"/>
    <property type="match status" value="1"/>
</dbReference>
<comment type="pathway">
    <text evidence="3">Protein modification; protein ubiquitination.</text>
</comment>
<evidence type="ECO:0000259" key="5">
    <source>
        <dbReference type="Pfam" id="PF03931"/>
    </source>
</evidence>
<dbReference type="Pfam" id="PF03931">
    <property type="entry name" value="Skp1_POZ"/>
    <property type="match status" value="1"/>
</dbReference>
<feature type="domain" description="SKP1 component POZ" evidence="5">
    <location>
        <begin position="3"/>
        <end position="67"/>
    </location>
</feature>
<dbReference type="PIRSF" id="PIRSF028729">
    <property type="entry name" value="E3_ubiquit_lig_SCF_Skp"/>
    <property type="match status" value="1"/>
</dbReference>
<evidence type="ECO:0000256" key="2">
    <source>
        <dbReference type="ARBA" id="ARBA00022786"/>
    </source>
</evidence>
<evidence type="ECO:0000313" key="7">
    <source>
        <dbReference type="Proteomes" id="UP001491310"/>
    </source>
</evidence>
<dbReference type="InterPro" id="IPR011333">
    <property type="entry name" value="SKP1/BTB/POZ_sf"/>
</dbReference>
<accession>A0ABR2YJC2</accession>
<evidence type="ECO:0000256" key="3">
    <source>
        <dbReference type="PIRNR" id="PIRNR028729"/>
    </source>
</evidence>
<comment type="similarity">
    <text evidence="1 3">Belongs to the SKP1 family.</text>
</comment>
<keyword evidence="2 3" id="KW-0833">Ubl conjugation pathway</keyword>
<dbReference type="InterPro" id="IPR016897">
    <property type="entry name" value="SKP1"/>
</dbReference>
<dbReference type="InterPro" id="IPR001232">
    <property type="entry name" value="SKP1-like"/>
</dbReference>
<dbReference type="SUPFAM" id="SSF54695">
    <property type="entry name" value="POZ domain"/>
    <property type="match status" value="1"/>
</dbReference>